<accession>A0A246WMX1</accession>
<dbReference type="InterPro" id="IPR009056">
    <property type="entry name" value="Cyt_c-like_dom"/>
</dbReference>
<comment type="caution">
    <text evidence="7">The sequence shown here is derived from an EMBL/GenBank/DDBJ whole genome shotgun (WGS) entry which is preliminary data.</text>
</comment>
<keyword evidence="2 4" id="KW-0479">Metal-binding</keyword>
<dbReference type="EMBL" id="NJGU01000010">
    <property type="protein sequence ID" value="OWY27709.1"/>
    <property type="molecule type" value="Genomic_DNA"/>
</dbReference>
<dbReference type="PANTHER" id="PTHR33751:SF1">
    <property type="entry name" value="CBB3-TYPE CYTOCHROME C OXIDASE SUBUNIT FIXP"/>
    <property type="match status" value="1"/>
</dbReference>
<dbReference type="PANTHER" id="PTHR33751">
    <property type="entry name" value="CBB3-TYPE CYTOCHROME C OXIDASE SUBUNIT FIXP"/>
    <property type="match status" value="1"/>
</dbReference>
<organism evidence="7 8">
    <name type="scientific">Herbaspirillum robiniae</name>
    <dbReference type="NCBI Taxonomy" id="2014887"/>
    <lineage>
        <taxon>Bacteria</taxon>
        <taxon>Pseudomonadati</taxon>
        <taxon>Pseudomonadota</taxon>
        <taxon>Betaproteobacteria</taxon>
        <taxon>Burkholderiales</taxon>
        <taxon>Oxalobacteraceae</taxon>
        <taxon>Herbaspirillum</taxon>
    </lineage>
</organism>
<evidence type="ECO:0000256" key="1">
    <source>
        <dbReference type="ARBA" id="ARBA00022617"/>
    </source>
</evidence>
<keyword evidence="5" id="KW-0812">Transmembrane</keyword>
<keyword evidence="5" id="KW-1133">Transmembrane helix</keyword>
<dbReference type="InterPro" id="IPR050597">
    <property type="entry name" value="Cytochrome_c_Oxidase_Subunit"/>
</dbReference>
<feature type="domain" description="Cytochrome c" evidence="6">
    <location>
        <begin position="117"/>
        <end position="202"/>
    </location>
</feature>
<dbReference type="InterPro" id="IPR036909">
    <property type="entry name" value="Cyt_c-like_dom_sf"/>
</dbReference>
<evidence type="ECO:0000259" key="6">
    <source>
        <dbReference type="PROSITE" id="PS51007"/>
    </source>
</evidence>
<evidence type="ECO:0000313" key="7">
    <source>
        <dbReference type="EMBL" id="OWY27709.1"/>
    </source>
</evidence>
<keyword evidence="5" id="KW-0472">Membrane</keyword>
<evidence type="ECO:0000256" key="5">
    <source>
        <dbReference type="SAM" id="Phobius"/>
    </source>
</evidence>
<dbReference type="PROSITE" id="PS51007">
    <property type="entry name" value="CYTC"/>
    <property type="match status" value="1"/>
</dbReference>
<evidence type="ECO:0000256" key="4">
    <source>
        <dbReference type="PROSITE-ProRule" id="PRU00433"/>
    </source>
</evidence>
<keyword evidence="3 4" id="KW-0408">Iron</keyword>
<dbReference type="GO" id="GO:0020037">
    <property type="term" value="F:heme binding"/>
    <property type="evidence" value="ECO:0007669"/>
    <property type="project" value="InterPro"/>
</dbReference>
<dbReference type="Proteomes" id="UP000197596">
    <property type="component" value="Unassembled WGS sequence"/>
</dbReference>
<gene>
    <name evidence="7" type="ORF">CEJ42_18860</name>
</gene>
<dbReference type="AlphaFoldDB" id="A0A246WMX1"/>
<reference evidence="7 8" key="1">
    <citation type="submission" date="2017-06" db="EMBL/GenBank/DDBJ databases">
        <title>Herbaspirillum phytohormonus sp. nov., isolated from the root nodule of Robinia pseudoacacia in lead-zinc mine.</title>
        <authorList>
            <person name="Fan M."/>
            <person name="Lin Y."/>
        </authorList>
    </citation>
    <scope>NUCLEOTIDE SEQUENCE [LARGE SCALE GENOMIC DNA]</scope>
    <source>
        <strain evidence="7 8">HZ10</strain>
    </source>
</reference>
<evidence type="ECO:0000256" key="2">
    <source>
        <dbReference type="ARBA" id="ARBA00022723"/>
    </source>
</evidence>
<name>A0A246WMX1_9BURK</name>
<dbReference type="SUPFAM" id="SSF46626">
    <property type="entry name" value="Cytochrome c"/>
    <property type="match status" value="1"/>
</dbReference>
<feature type="transmembrane region" description="Helical" evidence="5">
    <location>
        <begin position="51"/>
        <end position="72"/>
    </location>
</feature>
<dbReference type="GO" id="GO:0046872">
    <property type="term" value="F:metal ion binding"/>
    <property type="evidence" value="ECO:0007669"/>
    <property type="project" value="UniProtKB-KW"/>
</dbReference>
<dbReference type="Gene3D" id="1.10.760.10">
    <property type="entry name" value="Cytochrome c-like domain"/>
    <property type="match status" value="1"/>
</dbReference>
<evidence type="ECO:0000256" key="3">
    <source>
        <dbReference type="ARBA" id="ARBA00023004"/>
    </source>
</evidence>
<protein>
    <submittedName>
        <fullName evidence="7">Cytochrome c</fullName>
    </submittedName>
</protein>
<dbReference type="Pfam" id="PF13442">
    <property type="entry name" value="Cytochrome_CBB3"/>
    <property type="match status" value="1"/>
</dbReference>
<keyword evidence="1 4" id="KW-0349">Heme</keyword>
<dbReference type="GO" id="GO:0009055">
    <property type="term" value="F:electron transfer activity"/>
    <property type="evidence" value="ECO:0007669"/>
    <property type="project" value="InterPro"/>
</dbReference>
<sequence length="374" mass="38847">MLRAMQVTQQAGLQLLAWLHLAGEVDGQPAWPFALRLSGEVMLIDRSVARALLAALGYTAAALLLALLALLWRRARVPLFALAAALLLLTPWPDAGLVTAPAHPTSFHVSPAAFSAASIVRGERIYQRQCIACHGADGKGNTPQALALPVAPPNLSSGLLWRRQDGDIYWSLRHGKGGMPAFADKLDVADSWALIDYMKANAAGVGIADTGTWPRPVALPDMPLACLHSGAAHTGQWRGQRVRLVVGQDGPGQGEDPRLQSVLLGAPAGEAVGAIDCASTNADSLRAIAIITGTAPDKLAGTELLADRDGWLRARSSGGAWSQADMLCRSPLTSGAAAADSTAAPSAPDAGGLGSLIAAMDADPVRFIKGGFVH</sequence>
<evidence type="ECO:0000313" key="8">
    <source>
        <dbReference type="Proteomes" id="UP000197596"/>
    </source>
</evidence>
<proteinExistence type="predicted"/>